<dbReference type="Proteomes" id="UP000175968">
    <property type="component" value="Chromosome"/>
</dbReference>
<protein>
    <recommendedName>
        <fullName evidence="3">DUF4249 domain-containing protein</fullName>
    </recommendedName>
</protein>
<dbReference type="PROSITE" id="PS51257">
    <property type="entry name" value="PROKAR_LIPOPROTEIN"/>
    <property type="match status" value="1"/>
</dbReference>
<organism evidence="1 2">
    <name type="scientific">Flavobacterium gilvum</name>
    <dbReference type="NCBI Taxonomy" id="1492737"/>
    <lineage>
        <taxon>Bacteria</taxon>
        <taxon>Pseudomonadati</taxon>
        <taxon>Bacteroidota</taxon>
        <taxon>Flavobacteriia</taxon>
        <taxon>Flavobacteriales</taxon>
        <taxon>Flavobacteriaceae</taxon>
        <taxon>Flavobacterium</taxon>
    </lineage>
</organism>
<reference evidence="1 2" key="1">
    <citation type="submission" date="2016-10" db="EMBL/GenBank/DDBJ databases">
        <title>Flavobacterium gilvum sp. nov., isolated from stream water.</title>
        <authorList>
            <person name="Shin S.-K."/>
            <person name="Cho Y.-J."/>
            <person name="Yi H."/>
        </authorList>
    </citation>
    <scope>NUCLEOTIDE SEQUENCE [LARGE SCALE GENOMIC DNA]</scope>
    <source>
        <strain evidence="1 2">EM1308</strain>
    </source>
</reference>
<evidence type="ECO:0000313" key="2">
    <source>
        <dbReference type="Proteomes" id="UP000175968"/>
    </source>
</evidence>
<evidence type="ECO:0000313" key="1">
    <source>
        <dbReference type="EMBL" id="AOW09673.1"/>
    </source>
</evidence>
<sequence length="270" mass="30186">MNIIKHISIAIALFFFAGCEDVVNVDLNTAPPRLVVDASINWQKGTDGSKQKIILSTTTDYYSNVVPKVSGATVSIKNSQNISYIFAETPNTGEYTCTNFKPVIGETYTLTVNYNGATYTATETMQSVTPIDTIVQNNNAGFSGKDYEIVVYYKDPMAKNFYMVRFFPDINKAPTYHVLGDQFSNGNQKKWNFSDENLKQGSSIDVTHYGISEDYYNYMSKIIATAGSQNPFQTTPATVRGNIVNQTNIDNYALGYFSLSETDFRNYIIQ</sequence>
<gene>
    <name evidence="1" type="ORF">EM308_09240</name>
</gene>
<keyword evidence="2" id="KW-1185">Reference proteome</keyword>
<name>A0AAC9N704_9FLAO</name>
<dbReference type="InterPro" id="IPR025345">
    <property type="entry name" value="DUF4249"/>
</dbReference>
<dbReference type="AlphaFoldDB" id="A0AAC9N704"/>
<evidence type="ECO:0008006" key="3">
    <source>
        <dbReference type="Google" id="ProtNLM"/>
    </source>
</evidence>
<proteinExistence type="predicted"/>
<accession>A0AAC9N704</accession>
<dbReference type="RefSeq" id="WP_035633738.1">
    <property type="nucleotide sequence ID" value="NZ_CP017479.1"/>
</dbReference>
<dbReference type="KEGG" id="fgl:EM308_09240"/>
<dbReference type="EMBL" id="CP017479">
    <property type="protein sequence ID" value="AOW09673.1"/>
    <property type="molecule type" value="Genomic_DNA"/>
</dbReference>
<dbReference type="Pfam" id="PF14054">
    <property type="entry name" value="DUF4249"/>
    <property type="match status" value="1"/>
</dbReference>